<sequence length="170" mass="18049">MIGCARWRQTELQVLEWVHGQTPRSAVRCAQMVTTLGETPVAWAAVGASCLLTRSGGRAAPIVTLAVAAALRRGLADLIDRPRPPERLWRTEWSGPSFPSRHTTLGTLGAGLVAVNLLRRPGIVAVPVAAAVGISRIVLGVHWPTDVLAGWAFAAAALALSGGRRRNGRR</sequence>
<dbReference type="Gene3D" id="1.20.144.10">
    <property type="entry name" value="Phosphatidic acid phosphatase type 2/haloperoxidase"/>
    <property type="match status" value="1"/>
</dbReference>
<dbReference type="Proteomes" id="UP000233750">
    <property type="component" value="Unassembled WGS sequence"/>
</dbReference>
<dbReference type="PANTHER" id="PTHR14969">
    <property type="entry name" value="SPHINGOSINE-1-PHOSPHATE PHOSPHOHYDROLASE"/>
    <property type="match status" value="1"/>
</dbReference>
<protein>
    <submittedName>
        <fullName evidence="3">Undecaprenyl-diphosphatase</fullName>
    </submittedName>
</protein>
<reference evidence="3 4" key="1">
    <citation type="submission" date="2017-12" db="EMBL/GenBank/DDBJ databases">
        <title>Sequencing the genomes of 1000 Actinobacteria strains.</title>
        <authorList>
            <person name="Klenk H.-P."/>
        </authorList>
    </citation>
    <scope>NUCLEOTIDE SEQUENCE [LARGE SCALE GENOMIC DNA]</scope>
    <source>
        <strain evidence="3 4">DSM 45165</strain>
    </source>
</reference>
<dbReference type="PANTHER" id="PTHR14969:SF13">
    <property type="entry name" value="AT30094P"/>
    <property type="match status" value="1"/>
</dbReference>
<dbReference type="SUPFAM" id="SSF48317">
    <property type="entry name" value="Acid phosphatase/Vanadium-dependent haloperoxidase"/>
    <property type="match status" value="1"/>
</dbReference>
<evidence type="ECO:0000313" key="3">
    <source>
        <dbReference type="EMBL" id="PKV94706.1"/>
    </source>
</evidence>
<keyword evidence="4" id="KW-1185">Reference proteome</keyword>
<dbReference type="AlphaFoldDB" id="A0A2N3WLH5"/>
<dbReference type="EMBL" id="PJMY01000003">
    <property type="protein sequence ID" value="PKV94706.1"/>
    <property type="molecule type" value="Genomic_DNA"/>
</dbReference>
<keyword evidence="1" id="KW-0812">Transmembrane</keyword>
<dbReference type="InterPro" id="IPR036938">
    <property type="entry name" value="PAP2/HPO_sf"/>
</dbReference>
<proteinExistence type="predicted"/>
<evidence type="ECO:0000259" key="2">
    <source>
        <dbReference type="SMART" id="SM00014"/>
    </source>
</evidence>
<dbReference type="InterPro" id="IPR000326">
    <property type="entry name" value="PAP2/HPO"/>
</dbReference>
<dbReference type="SMART" id="SM00014">
    <property type="entry name" value="acidPPc"/>
    <property type="match status" value="1"/>
</dbReference>
<keyword evidence="1" id="KW-0472">Membrane</keyword>
<evidence type="ECO:0000256" key="1">
    <source>
        <dbReference type="SAM" id="Phobius"/>
    </source>
</evidence>
<organism evidence="3 4">
    <name type="scientific">Amycolatopsis echigonensis</name>
    <dbReference type="NCBI Taxonomy" id="2576905"/>
    <lineage>
        <taxon>Bacteria</taxon>
        <taxon>Bacillati</taxon>
        <taxon>Actinomycetota</taxon>
        <taxon>Actinomycetes</taxon>
        <taxon>Pseudonocardiales</taxon>
        <taxon>Pseudonocardiaceae</taxon>
        <taxon>Amycolatopsis</taxon>
    </lineage>
</organism>
<gene>
    <name evidence="3" type="ORF">ATK30_5587</name>
</gene>
<feature type="domain" description="Phosphatidic acid phosphatase type 2/haloperoxidase" evidence="2">
    <location>
        <begin position="60"/>
        <end position="162"/>
    </location>
</feature>
<feature type="transmembrane region" description="Helical" evidence="1">
    <location>
        <begin position="122"/>
        <end position="141"/>
    </location>
</feature>
<feature type="transmembrane region" description="Helical" evidence="1">
    <location>
        <begin position="147"/>
        <end position="163"/>
    </location>
</feature>
<accession>A0A2N3WLH5</accession>
<dbReference type="Pfam" id="PF01569">
    <property type="entry name" value="PAP2"/>
    <property type="match status" value="1"/>
</dbReference>
<keyword evidence="1" id="KW-1133">Transmembrane helix</keyword>
<name>A0A2N3WLH5_9PSEU</name>
<evidence type="ECO:0000313" key="4">
    <source>
        <dbReference type="Proteomes" id="UP000233750"/>
    </source>
</evidence>
<comment type="caution">
    <text evidence="3">The sequence shown here is derived from an EMBL/GenBank/DDBJ whole genome shotgun (WGS) entry which is preliminary data.</text>
</comment>